<dbReference type="Proteomes" id="UP000750711">
    <property type="component" value="Unassembled WGS sequence"/>
</dbReference>
<dbReference type="Pfam" id="PF09729">
    <property type="entry name" value="Gti1_Pac2"/>
    <property type="match status" value="1"/>
</dbReference>
<evidence type="ECO:0000256" key="1">
    <source>
        <dbReference type="ARBA" id="ARBA00008359"/>
    </source>
</evidence>
<comment type="similarity">
    <text evidence="1">Belongs to the MIT1/WOR1 family.</text>
</comment>
<evidence type="ECO:0000313" key="2">
    <source>
        <dbReference type="EMBL" id="KAH0563512.1"/>
    </source>
</evidence>
<proteinExistence type="inferred from homology"/>
<sequence>MDFDNSELACPLGLSLYGDNAFEMFRQFLKYVAKKDQMDLRKEPFDVDAVPYLVCEYANWKRANCRRHCRRQRRRQRRRSKMNIKTISKKRTTISDKWTTGNFKLEGLVKKTISVNVDHARYHLISYYKLEDVGKLETPSGSNRLRLVKPRLELIQSFQTRTESSIQTPGDCGTVSDLDQRLVPSSQSYQAPSSRSDLDTPAEIDSYMFTSTSHPPPQAQTPAEFGSFALYLPLLYLPLPWLLDTEETYLRGCLVEAEDWRNTFRGAATLYAQHPQ</sequence>
<organism evidence="2 3">
    <name type="scientific">Trichoglossum hirsutum</name>
    <dbReference type="NCBI Taxonomy" id="265104"/>
    <lineage>
        <taxon>Eukaryota</taxon>
        <taxon>Fungi</taxon>
        <taxon>Dikarya</taxon>
        <taxon>Ascomycota</taxon>
        <taxon>Pezizomycotina</taxon>
        <taxon>Geoglossomycetes</taxon>
        <taxon>Geoglossales</taxon>
        <taxon>Geoglossaceae</taxon>
        <taxon>Trichoglossum</taxon>
    </lineage>
</organism>
<name>A0A9P8RS88_9PEZI</name>
<gene>
    <name evidence="2" type="ORF">GP486_001918</name>
</gene>
<keyword evidence="3" id="KW-1185">Reference proteome</keyword>
<comment type="caution">
    <text evidence="2">The sequence shown here is derived from an EMBL/GenBank/DDBJ whole genome shotgun (WGS) entry which is preliminary data.</text>
</comment>
<dbReference type="PANTHER" id="PTHR28027:SF2">
    <property type="entry name" value="TRANSCRIPTIONAL REGULATOR MIT1"/>
    <property type="match status" value="1"/>
</dbReference>
<dbReference type="InterPro" id="IPR018608">
    <property type="entry name" value="Gti1/Pac2"/>
</dbReference>
<dbReference type="EMBL" id="JAGHQM010000192">
    <property type="protein sequence ID" value="KAH0563512.1"/>
    <property type="molecule type" value="Genomic_DNA"/>
</dbReference>
<protein>
    <submittedName>
        <fullName evidence="2">Uncharacterized protein</fullName>
    </submittedName>
</protein>
<accession>A0A9P8RS88</accession>
<evidence type="ECO:0000313" key="3">
    <source>
        <dbReference type="Proteomes" id="UP000750711"/>
    </source>
</evidence>
<reference evidence="2" key="1">
    <citation type="submission" date="2021-03" db="EMBL/GenBank/DDBJ databases">
        <title>Comparative genomics and phylogenomic investigation of the class Geoglossomycetes provide insights into ecological specialization and systematics.</title>
        <authorList>
            <person name="Melie T."/>
            <person name="Pirro S."/>
            <person name="Miller A.N."/>
            <person name="Quandt A."/>
        </authorList>
    </citation>
    <scope>NUCLEOTIDE SEQUENCE</scope>
    <source>
        <strain evidence="2">CAQ_001_2017</strain>
    </source>
</reference>
<dbReference type="PANTHER" id="PTHR28027">
    <property type="entry name" value="TRANSCRIPTIONAL REGULATOR MIT1"/>
    <property type="match status" value="1"/>
</dbReference>
<dbReference type="GO" id="GO:0003677">
    <property type="term" value="F:DNA binding"/>
    <property type="evidence" value="ECO:0007669"/>
    <property type="project" value="TreeGrafter"/>
</dbReference>
<dbReference type="AlphaFoldDB" id="A0A9P8RS88"/>